<sequence length="330" mass="37961">MKKLIIHIGYPKTASTTIQLNVFKSLYKNGEVEYLNHIGAHSEDLGSYIVKDIFEYSTGFTTVLPVKELELLKNIELPISILSNESLSHVSANCPNPSYRRGVYDNLERLHNAFKPYYDKIELVMVIRDQSTMIHSYYTQEFFNIVREDSRYSDMKLWIQDNFGAAIDQEELMFNYFKMYQSAVSYFGEDNTHVLLYEDLIHNKEKFMTQWASILGKDSTVIKDLFDKKAQNVTVRKSNSRSTDKPSIGSKLSLLSRQLKVPKGARKFVKTLVPKKLTSLKMGKEVEMQNLSKDDIELINKQFGASNLQLSKQAELNIEQLKSFGYPIGS</sequence>
<reference evidence="2" key="1">
    <citation type="submission" date="2022-07" db="EMBL/GenBank/DDBJ databases">
        <title>Taxonomy of Novel Oxalotrophic and Methylotrophic Bacteria.</title>
        <authorList>
            <person name="Sahin N."/>
            <person name="Tani A."/>
        </authorList>
    </citation>
    <scope>NUCLEOTIDE SEQUENCE</scope>
    <source>
        <strain evidence="2">Y10</strain>
    </source>
</reference>
<name>A0ABQ5MH72_9FLAO</name>
<dbReference type="SUPFAM" id="SSF52540">
    <property type="entry name" value="P-loop containing nucleoside triphosphate hydrolases"/>
    <property type="match status" value="1"/>
</dbReference>
<accession>A0ABQ5MH72</accession>
<evidence type="ECO:0000313" key="2">
    <source>
        <dbReference type="EMBL" id="GLB48656.1"/>
    </source>
</evidence>
<dbReference type="InterPro" id="IPR000863">
    <property type="entry name" value="Sulfotransferase_dom"/>
</dbReference>
<dbReference type="Proteomes" id="UP001143543">
    <property type="component" value="Unassembled WGS sequence"/>
</dbReference>
<feature type="domain" description="Sulfotransferase" evidence="1">
    <location>
        <begin position="118"/>
        <end position="237"/>
    </location>
</feature>
<dbReference type="EMBL" id="BRVO01000001">
    <property type="protein sequence ID" value="GLB48656.1"/>
    <property type="molecule type" value="Genomic_DNA"/>
</dbReference>
<keyword evidence="3" id="KW-1185">Reference proteome</keyword>
<protein>
    <recommendedName>
        <fullName evidence="1">Sulfotransferase domain-containing protein</fullName>
    </recommendedName>
</protein>
<proteinExistence type="predicted"/>
<dbReference type="Pfam" id="PF00685">
    <property type="entry name" value="Sulfotransfer_1"/>
    <property type="match status" value="1"/>
</dbReference>
<dbReference type="Gene3D" id="3.40.50.300">
    <property type="entry name" value="P-loop containing nucleotide triphosphate hydrolases"/>
    <property type="match status" value="1"/>
</dbReference>
<evidence type="ECO:0000259" key="1">
    <source>
        <dbReference type="Pfam" id="PF00685"/>
    </source>
</evidence>
<evidence type="ECO:0000313" key="3">
    <source>
        <dbReference type="Proteomes" id="UP001143543"/>
    </source>
</evidence>
<comment type="caution">
    <text evidence="2">The sequence shown here is derived from an EMBL/GenBank/DDBJ whole genome shotgun (WGS) entry which is preliminary data.</text>
</comment>
<dbReference type="InterPro" id="IPR027417">
    <property type="entry name" value="P-loop_NTPase"/>
</dbReference>
<organism evidence="2 3">
    <name type="scientific">Neptunitalea lumnitzerae</name>
    <dbReference type="NCBI Taxonomy" id="2965509"/>
    <lineage>
        <taxon>Bacteria</taxon>
        <taxon>Pseudomonadati</taxon>
        <taxon>Bacteroidota</taxon>
        <taxon>Flavobacteriia</taxon>
        <taxon>Flavobacteriales</taxon>
        <taxon>Flavobacteriaceae</taxon>
        <taxon>Neptunitalea</taxon>
    </lineage>
</organism>
<gene>
    <name evidence="2" type="ORF">Y10_10240</name>
</gene>